<evidence type="ECO:0000313" key="1">
    <source>
        <dbReference type="EMBL" id="KAJ7354567.1"/>
    </source>
</evidence>
<proteinExistence type="predicted"/>
<sequence length="220" mass="23716">MAMGTIRYLIKPPQPNRIAPARRVPTFKSSKPAICPVQVEPAAAKKLADGLRPGVNAPGTRTKIPIEPDMGQCKGAKLVRAPGMDDNPICRSTGQTIELKSMESSFKFRPSEHWEGLNPLPTPESVTSALISFDHARYSYLLLEGNRLSVFLRETDTSPKASLCGQNQSVDTCPFPDLEVSLSAARSSASTISGAFSATKFTSIAEYHYSVAESGTPMSN</sequence>
<protein>
    <submittedName>
        <fullName evidence="1">Uncharacterized protein</fullName>
    </submittedName>
</protein>
<organism evidence="1 2">
    <name type="scientific">Mycena albidolilacea</name>
    <dbReference type="NCBI Taxonomy" id="1033008"/>
    <lineage>
        <taxon>Eukaryota</taxon>
        <taxon>Fungi</taxon>
        <taxon>Dikarya</taxon>
        <taxon>Basidiomycota</taxon>
        <taxon>Agaricomycotina</taxon>
        <taxon>Agaricomycetes</taxon>
        <taxon>Agaricomycetidae</taxon>
        <taxon>Agaricales</taxon>
        <taxon>Marasmiineae</taxon>
        <taxon>Mycenaceae</taxon>
        <taxon>Mycena</taxon>
    </lineage>
</organism>
<name>A0AAD7EVS4_9AGAR</name>
<keyword evidence="2" id="KW-1185">Reference proteome</keyword>
<dbReference type="AlphaFoldDB" id="A0AAD7EVS4"/>
<dbReference type="Proteomes" id="UP001218218">
    <property type="component" value="Unassembled WGS sequence"/>
</dbReference>
<gene>
    <name evidence="1" type="ORF">DFH08DRAFT_804457</name>
</gene>
<accession>A0AAD7EVS4</accession>
<reference evidence="1" key="1">
    <citation type="submission" date="2023-03" db="EMBL/GenBank/DDBJ databases">
        <title>Massive genome expansion in bonnet fungi (Mycena s.s.) driven by repeated elements and novel gene families across ecological guilds.</title>
        <authorList>
            <consortium name="Lawrence Berkeley National Laboratory"/>
            <person name="Harder C.B."/>
            <person name="Miyauchi S."/>
            <person name="Viragh M."/>
            <person name="Kuo A."/>
            <person name="Thoen E."/>
            <person name="Andreopoulos B."/>
            <person name="Lu D."/>
            <person name="Skrede I."/>
            <person name="Drula E."/>
            <person name="Henrissat B."/>
            <person name="Morin E."/>
            <person name="Kohler A."/>
            <person name="Barry K."/>
            <person name="LaButti K."/>
            <person name="Morin E."/>
            <person name="Salamov A."/>
            <person name="Lipzen A."/>
            <person name="Mereny Z."/>
            <person name="Hegedus B."/>
            <person name="Baldrian P."/>
            <person name="Stursova M."/>
            <person name="Weitz H."/>
            <person name="Taylor A."/>
            <person name="Grigoriev I.V."/>
            <person name="Nagy L.G."/>
            <person name="Martin F."/>
            <person name="Kauserud H."/>
        </authorList>
    </citation>
    <scope>NUCLEOTIDE SEQUENCE</scope>
    <source>
        <strain evidence="1">CBHHK002</strain>
    </source>
</reference>
<evidence type="ECO:0000313" key="2">
    <source>
        <dbReference type="Proteomes" id="UP001218218"/>
    </source>
</evidence>
<comment type="caution">
    <text evidence="1">The sequence shown here is derived from an EMBL/GenBank/DDBJ whole genome shotgun (WGS) entry which is preliminary data.</text>
</comment>
<dbReference type="EMBL" id="JARIHO010000010">
    <property type="protein sequence ID" value="KAJ7354567.1"/>
    <property type="molecule type" value="Genomic_DNA"/>
</dbReference>